<comment type="caution">
    <text evidence="4">The sequence shown here is derived from an EMBL/GenBank/DDBJ whole genome shotgun (WGS) entry which is preliminary data.</text>
</comment>
<dbReference type="CDD" id="cd03784">
    <property type="entry name" value="GT1_Gtf-like"/>
    <property type="match status" value="1"/>
</dbReference>
<dbReference type="PANTHER" id="PTHR48050:SF13">
    <property type="entry name" value="STEROL 3-BETA-GLUCOSYLTRANSFERASE UGT80A2"/>
    <property type="match status" value="1"/>
</dbReference>
<keyword evidence="2 4" id="KW-0808">Transferase</keyword>
<evidence type="ECO:0000256" key="2">
    <source>
        <dbReference type="ARBA" id="ARBA00022679"/>
    </source>
</evidence>
<keyword evidence="3" id="KW-0472">Membrane</keyword>
<name>A0A413RBZ5_9FIRM</name>
<keyword evidence="3" id="KW-1133">Transmembrane helix</keyword>
<dbReference type="RefSeq" id="WP_117969647.1">
    <property type="nucleotide sequence ID" value="NZ_CAUBDO010000035.1"/>
</dbReference>
<proteinExistence type="inferred from homology"/>
<feature type="transmembrane region" description="Helical" evidence="3">
    <location>
        <begin position="429"/>
        <end position="446"/>
    </location>
</feature>
<dbReference type="GO" id="GO:0016758">
    <property type="term" value="F:hexosyltransferase activity"/>
    <property type="evidence" value="ECO:0007669"/>
    <property type="project" value="InterPro"/>
</dbReference>
<dbReference type="NCBIfam" id="TIGR01426">
    <property type="entry name" value="MGT"/>
    <property type="match status" value="1"/>
</dbReference>
<feature type="transmembrane region" description="Helical" evidence="3">
    <location>
        <begin position="403"/>
        <end position="423"/>
    </location>
</feature>
<dbReference type="FunFam" id="3.40.50.2000:FF:000072">
    <property type="entry name" value="Glycosyl transferase"/>
    <property type="match status" value="1"/>
</dbReference>
<sequence length="454" mass="51140">MKSIMFFCIPAHGHHNPTFPVVKELVNRGNTVRFYSFNEFKEKVEATGATFISCDAYLAEVTKKVESGEETMSTTDMTIVDLQSTAKMDSFLQKEVEEFKPDIIVSDSVCFWGKLTARKYKIPMVVSTTTFAFNKQSASYMKSSFAEIMDLIKGQKRVKAELKNLEQHGYHEKSIMPLVQNDNYTDTIVYATEKYQPFSNTFSKHYAFVGPSVSADYLLDKKNKRPRVYISLGTVISNKPDFYKKCIEALKGEAVDVIISCGRVVDPESINGLAENVKVYRNVNQLEVLSKANVFLTHNGMNSTSESLYMATPMVLFPQTNEQRAVARRAKEMGAGIELKGESVTEIHDAIMEVLNNGKYADAAMSCSDDFRSALGPKGAADFIEAAPHLMPEEDKKNIRREIIPGVLQLVFWCVMIAFMFSFKPLTGSDKWWIVAIVANVIFPFYKKMVARLV</sequence>
<dbReference type="Pfam" id="PF00201">
    <property type="entry name" value="UDPGT"/>
    <property type="match status" value="1"/>
</dbReference>
<evidence type="ECO:0000256" key="3">
    <source>
        <dbReference type="SAM" id="Phobius"/>
    </source>
</evidence>
<dbReference type="GO" id="GO:0008194">
    <property type="term" value="F:UDP-glycosyltransferase activity"/>
    <property type="evidence" value="ECO:0007669"/>
    <property type="project" value="InterPro"/>
</dbReference>
<evidence type="ECO:0000313" key="4">
    <source>
        <dbReference type="EMBL" id="RHA20120.1"/>
    </source>
</evidence>
<dbReference type="EMBL" id="QSFD01000002">
    <property type="protein sequence ID" value="RHA20120.1"/>
    <property type="molecule type" value="Genomic_DNA"/>
</dbReference>
<dbReference type="InterPro" id="IPR050426">
    <property type="entry name" value="Glycosyltransferase_28"/>
</dbReference>
<accession>A0A413RBZ5</accession>
<dbReference type="Gene3D" id="3.40.50.2000">
    <property type="entry name" value="Glycogen Phosphorylase B"/>
    <property type="match status" value="2"/>
</dbReference>
<evidence type="ECO:0000313" key="5">
    <source>
        <dbReference type="Proteomes" id="UP000284779"/>
    </source>
</evidence>
<evidence type="ECO:0000256" key="1">
    <source>
        <dbReference type="ARBA" id="ARBA00009995"/>
    </source>
</evidence>
<protein>
    <submittedName>
        <fullName evidence="4">Glycosyl transferase</fullName>
    </submittedName>
</protein>
<dbReference type="InterPro" id="IPR002213">
    <property type="entry name" value="UDP_glucos_trans"/>
</dbReference>
<dbReference type="Proteomes" id="UP000284779">
    <property type="component" value="Unassembled WGS sequence"/>
</dbReference>
<comment type="similarity">
    <text evidence="1">Belongs to the UDP-glycosyltransferase family.</text>
</comment>
<dbReference type="SUPFAM" id="SSF53756">
    <property type="entry name" value="UDP-Glycosyltransferase/glycogen phosphorylase"/>
    <property type="match status" value="1"/>
</dbReference>
<gene>
    <name evidence="4" type="ORF">DW944_02995</name>
</gene>
<dbReference type="InterPro" id="IPR006326">
    <property type="entry name" value="UDPGT_MGT-like"/>
</dbReference>
<organism evidence="4 5">
    <name type="scientific">Eubacterium ventriosum</name>
    <dbReference type="NCBI Taxonomy" id="39496"/>
    <lineage>
        <taxon>Bacteria</taxon>
        <taxon>Bacillati</taxon>
        <taxon>Bacillota</taxon>
        <taxon>Clostridia</taxon>
        <taxon>Eubacteriales</taxon>
        <taxon>Eubacteriaceae</taxon>
        <taxon>Eubacterium</taxon>
    </lineage>
</organism>
<keyword evidence="3" id="KW-0812">Transmembrane</keyword>
<keyword evidence="5" id="KW-1185">Reference proteome</keyword>
<dbReference type="PANTHER" id="PTHR48050">
    <property type="entry name" value="STEROL 3-BETA-GLUCOSYLTRANSFERASE"/>
    <property type="match status" value="1"/>
</dbReference>
<reference evidence="4 5" key="1">
    <citation type="submission" date="2018-08" db="EMBL/GenBank/DDBJ databases">
        <title>A genome reference for cultivated species of the human gut microbiota.</title>
        <authorList>
            <person name="Zou Y."/>
            <person name="Xue W."/>
            <person name="Luo G."/>
        </authorList>
    </citation>
    <scope>NUCLEOTIDE SEQUENCE [LARGE SCALE GENOMIC DNA]</scope>
    <source>
        <strain evidence="4 5">AM44-11BH</strain>
    </source>
</reference>
<dbReference type="GO" id="GO:0017000">
    <property type="term" value="P:antibiotic biosynthetic process"/>
    <property type="evidence" value="ECO:0007669"/>
    <property type="project" value="UniProtKB-ARBA"/>
</dbReference>
<dbReference type="AlphaFoldDB" id="A0A413RBZ5"/>